<gene>
    <name evidence="1" type="ORF">MR241_09995</name>
</gene>
<comment type="caution">
    <text evidence="1">The sequence shown here is derived from an EMBL/GenBank/DDBJ whole genome shotgun (WGS) entry which is preliminary data.</text>
</comment>
<dbReference type="Proteomes" id="UP001139365">
    <property type="component" value="Unassembled WGS sequence"/>
</dbReference>
<accession>A0AAE3FKJ3</accession>
<sequence>MNSENNTRKRVPKPVKRRQKAKRVGSGFVLLILAAVLAIGGTLAYIIANTVSVENKFTPGEVRCEVEETFKNNVKSDVKIKNTGNTAAYIRATYVVTWQKDDGTVNGKMPVVGTDYTIEFAENSGWKLIGDYWYYTSPVAAGGETGVLIASCKLAEGAAVPTGYHLSVEIIASAIQSEPASVVAEKWHVAVDNGKITGAATSADTTKGA</sequence>
<dbReference type="EMBL" id="JALEMU010000168">
    <property type="protein sequence ID" value="MCI5756607.1"/>
    <property type="molecule type" value="Genomic_DNA"/>
</dbReference>
<name>A0AAE3FKJ3_9BACT</name>
<evidence type="ECO:0000313" key="1">
    <source>
        <dbReference type="EMBL" id="MCI5756607.1"/>
    </source>
</evidence>
<protein>
    <recommendedName>
        <fullName evidence="3">Alternate signal-mediated exported protein, CPF_0494 family</fullName>
    </recommendedName>
</protein>
<evidence type="ECO:0000313" key="2">
    <source>
        <dbReference type="Proteomes" id="UP001139365"/>
    </source>
</evidence>
<dbReference type="AlphaFoldDB" id="A0AAE3FKJ3"/>
<proteinExistence type="predicted"/>
<reference evidence="1 2" key="1">
    <citation type="submission" date="2022-03" db="EMBL/GenBank/DDBJ databases">
        <title>Metagenome-assembled genomes from swine fecal metagenomes.</title>
        <authorList>
            <person name="Holman D.B."/>
            <person name="Kommadath A."/>
        </authorList>
    </citation>
    <scope>NUCLEOTIDE SEQUENCE [LARGE SCALE GENOMIC DNA]</scope>
    <source>
        <strain evidence="1">SUG147</strain>
    </source>
</reference>
<organism evidence="1 2">
    <name type="scientific">Candidatus Colimorpha enterica</name>
    <dbReference type="NCBI Taxonomy" id="3083063"/>
    <lineage>
        <taxon>Bacteria</taxon>
        <taxon>Pseudomonadati</taxon>
        <taxon>Bacteroidota</taxon>
        <taxon>Bacteroidia</taxon>
        <taxon>Bacteroidales</taxon>
        <taxon>Candidatus Colimorpha</taxon>
    </lineage>
</organism>
<evidence type="ECO:0008006" key="3">
    <source>
        <dbReference type="Google" id="ProtNLM"/>
    </source>
</evidence>